<dbReference type="InterPro" id="IPR002493">
    <property type="entry name" value="Herpes_UL25"/>
</dbReference>
<keyword evidence="2" id="KW-0167">Capsid protein</keyword>
<dbReference type="GO" id="GO:0043657">
    <property type="term" value="C:host cell"/>
    <property type="evidence" value="ECO:0007669"/>
    <property type="project" value="GOC"/>
</dbReference>
<reference evidence="10" key="1">
    <citation type="submission" date="2012-08" db="EMBL/GenBank/DDBJ databases">
        <authorList>
            <person name="Xu Y.-L."/>
            <person name="He P."/>
            <person name="Zhang L."/>
            <person name="Dong S.-L."/>
            <person name="Li F."/>
        </authorList>
    </citation>
    <scope>NUCLEOTIDE SEQUENCE [LARGE SCALE GENOMIC DNA]</scope>
</reference>
<sequence length="592" mass="66257">MSRPRFEPMNLPKDSNKPSTLMVLADRLNFISCAEGSSKYASKLFEGTLIDAEIMTNRARIEDLERQNRAAKAALEQLENMSATVPVHVSSALQTIEYPLETVIDVLDDLAQRAVQEKDIVGSYKTLDIRAPGEDVPANVIWIVKNGEPLTFNTDFQVDFLTTSFAIAGNGRLGFGSWFRALQTQLLDNNKAIARVLNVMGDTRISGRFMKTAIRALRSAMEIYAGTRQYSGFEATVLCLLHYSRSRQSASNIRHGLDVSIFEDALRHVPTYLNYMLEDIRAEWGSVTFSFDRSKLPVNFFSPIDGRKYSNGVFDPHIVYQLLKRTGTLSTTVRDITKETLLPIDPDFVRFDDPIAALSISFFPSRRTPLILHEDDPLVRTVIDSISLLLVLQKLMFNSNVYTSTHLNRFQPSAFFELPLGTQSEQEAAKWPVAPGSRPQATASTFDDNGQDMASRDNNLFFLFEKYVVPMYRYDNRCEVTGFFPGLAALCITGRVKGIPTAVRLGEYYSSLCNLIELDLRKTSHVGSGAAAVLAVHDSLTGDVEEGVSRLLEVFDAKKHLKGILRTFNVESDSDLIYFMCLGCLPHHVTYG</sequence>
<evidence type="ECO:0000256" key="8">
    <source>
        <dbReference type="SAM" id="Coils"/>
    </source>
</evidence>
<gene>
    <name evidence="9" type="primary">UL25</name>
    <name evidence="9" type="ORF">ILTVWG_ORF21</name>
</gene>
<dbReference type="GO" id="GO:0075732">
    <property type="term" value="P:viral penetration into host nucleus"/>
    <property type="evidence" value="ECO:0007669"/>
    <property type="project" value="UniProtKB-KW"/>
</dbReference>
<evidence type="ECO:0000313" key="9">
    <source>
        <dbReference type="EMBL" id="AGN48253.1"/>
    </source>
</evidence>
<keyword evidence="1" id="KW-1163">Viral penetration into host nucleus</keyword>
<protein>
    <submittedName>
        <fullName evidence="9">DNA packaging tegument protein UL25</fullName>
    </submittedName>
</protein>
<dbReference type="EMBL" id="JX458823">
    <property type="protein sequence ID" value="AGN48253.1"/>
    <property type="molecule type" value="Genomic_DNA"/>
</dbReference>
<evidence type="ECO:0000256" key="1">
    <source>
        <dbReference type="ARBA" id="ARBA00022524"/>
    </source>
</evidence>
<dbReference type="GO" id="GO:0019028">
    <property type="term" value="C:viral capsid"/>
    <property type="evidence" value="ECO:0007669"/>
    <property type="project" value="UniProtKB-KW"/>
</dbReference>
<evidence type="ECO:0000256" key="7">
    <source>
        <dbReference type="ARBA" id="ARBA00023296"/>
    </source>
</evidence>
<dbReference type="GO" id="GO:0019072">
    <property type="term" value="P:viral genome packaging"/>
    <property type="evidence" value="ECO:0007669"/>
    <property type="project" value="InterPro"/>
</dbReference>
<dbReference type="Pfam" id="PF01499">
    <property type="entry name" value="Herpes_UL25"/>
    <property type="match status" value="1"/>
</dbReference>
<evidence type="ECO:0000313" key="10">
    <source>
        <dbReference type="Proteomes" id="UP000165693"/>
    </source>
</evidence>
<dbReference type="GO" id="GO:0046718">
    <property type="term" value="P:symbiont entry into host cell"/>
    <property type="evidence" value="ECO:0007669"/>
    <property type="project" value="UniProtKB-KW"/>
</dbReference>
<organism evidence="9 10">
    <name type="scientific">Infectious laryngotracheitis virus</name>
    <name type="common">ILTV</name>
    <name type="synonym">Gallid herpesvirus 1</name>
    <dbReference type="NCBI Taxonomy" id="10386"/>
    <lineage>
        <taxon>Viruses</taxon>
        <taxon>Duplodnaviria</taxon>
        <taxon>Heunggongvirae</taxon>
        <taxon>Peploviricota</taxon>
        <taxon>Herviviricetes</taxon>
        <taxon>Herpesvirales</taxon>
        <taxon>Orthoherpesviridae</taxon>
        <taxon>Alphaherpesvirinae</taxon>
        <taxon>Iltovirus</taxon>
        <taxon>Iltovirus gallidalpha1</taxon>
    </lineage>
</organism>
<evidence type="ECO:0000256" key="6">
    <source>
        <dbReference type="ARBA" id="ARBA00023219"/>
    </source>
</evidence>
<organismHost>
    <name type="scientific">Gallus gallus</name>
    <name type="common">Chicken</name>
    <dbReference type="NCBI Taxonomy" id="9031"/>
</organismHost>
<evidence type="ECO:0000256" key="5">
    <source>
        <dbReference type="ARBA" id="ARBA00022844"/>
    </source>
</evidence>
<dbReference type="Proteomes" id="UP000165693">
    <property type="component" value="Genome"/>
</dbReference>
<keyword evidence="8" id="KW-0175">Coiled coil</keyword>
<keyword evidence="7" id="KW-1160">Virus entry into host cell</keyword>
<evidence type="ECO:0000256" key="2">
    <source>
        <dbReference type="ARBA" id="ARBA00022561"/>
    </source>
</evidence>
<keyword evidence="5" id="KW-0946">Virion</keyword>
<keyword evidence="3" id="KW-1048">Host nucleus</keyword>
<name>A0A0K0K5S0_ILTV</name>
<proteinExistence type="inferred from homology"/>
<keyword evidence="6" id="KW-0231">Viral genome packaging</keyword>
<keyword evidence="4" id="KW-1188">Viral release from host cell</keyword>
<feature type="coiled-coil region" evidence="8">
    <location>
        <begin position="54"/>
        <end position="84"/>
    </location>
</feature>
<evidence type="ECO:0000256" key="3">
    <source>
        <dbReference type="ARBA" id="ARBA00022562"/>
    </source>
</evidence>
<accession>A0A0K0K5S0</accession>
<dbReference type="HAMAP" id="MF_04025">
    <property type="entry name" value="HSV_CVC2"/>
    <property type="match status" value="1"/>
</dbReference>
<evidence type="ECO:0000256" key="4">
    <source>
        <dbReference type="ARBA" id="ARBA00022612"/>
    </source>
</evidence>